<accession>A0AAQ3MH73</accession>
<protein>
    <submittedName>
        <fullName evidence="1">Uncharacterized protein</fullName>
    </submittedName>
</protein>
<dbReference type="PANTHER" id="PTHR23111">
    <property type="entry name" value="ZINC FINGER PROTEIN"/>
    <property type="match status" value="1"/>
</dbReference>
<dbReference type="AlphaFoldDB" id="A0AAQ3MH73"/>
<reference evidence="1 2" key="1">
    <citation type="journal article" date="2023" name="Life. Sci Alliance">
        <title>Evolutionary insights into 3D genome organization and epigenetic landscape of Vigna mungo.</title>
        <authorList>
            <person name="Junaid A."/>
            <person name="Singh B."/>
            <person name="Bhatia S."/>
        </authorList>
    </citation>
    <scope>NUCLEOTIDE SEQUENCE [LARGE SCALE GENOMIC DNA]</scope>
    <source>
        <strain evidence="1">Urdbean</strain>
    </source>
</reference>
<dbReference type="EMBL" id="CP144690">
    <property type="protein sequence ID" value="WVY91149.1"/>
    <property type="molecule type" value="Genomic_DNA"/>
</dbReference>
<dbReference type="GO" id="GO:0005737">
    <property type="term" value="C:cytoplasm"/>
    <property type="evidence" value="ECO:0007669"/>
    <property type="project" value="TreeGrafter"/>
</dbReference>
<sequence>MSASRFALYGIGTAIFRAHRTAPVTVRSSFIFSKPVPFTPPQFLRRTSPSSAAAETLPSVDHRLSELVSSVPRLNAKGYLSKPYSSAAAKTLSYVYHPWSEWVSFVDCLIAKGYLSKPSSSDYTVNLYTDKNSLEDACLRFGRDRPDLLMSVRLFYVSSGRMVVSKTGNAAMREGDSVGKGEIAMREGDSVGKGYICRAWVQNNSHKSLPRREMEAVVKERFSDCLPEVLNSAKRLRAYLQLHDREVWEYCERRFLYPGGHVDFENEAGPVDIVRILLYYALDSLVPFKRPGREVIESSARELLYKIELHEYIHDSGVFDLDRQSERDRWTGLDGRIDEIVSDRQIYWSDGNRQTDRMVGMDEMIGMDELVYLVELTSITGMAETDKMIGMDELINLIELLLPGKLKSTTPRNALAVPPHRGEFDRTYRSPNWKWRNNRELLTSENGENDRFKRKPLVQRARNTFKSNFYRFSEEKILREGRENFRRKATDITLSTDLPMVWVLISRSVVLSFDVLGLDVGH</sequence>
<name>A0AAQ3MH73_VIGMU</name>
<evidence type="ECO:0000313" key="1">
    <source>
        <dbReference type="EMBL" id="WVY91149.1"/>
    </source>
</evidence>
<proteinExistence type="predicted"/>
<keyword evidence="2" id="KW-1185">Reference proteome</keyword>
<dbReference type="GO" id="GO:0003729">
    <property type="term" value="F:mRNA binding"/>
    <property type="evidence" value="ECO:0007669"/>
    <property type="project" value="TreeGrafter"/>
</dbReference>
<dbReference type="PANTHER" id="PTHR23111:SF40">
    <property type="entry name" value="RNA-BINDING PROTEIN INVOLVED IN HETEROCHROMATIN ASSEMBLY-RELATED"/>
    <property type="match status" value="1"/>
</dbReference>
<evidence type="ECO:0000313" key="2">
    <source>
        <dbReference type="Proteomes" id="UP001374535"/>
    </source>
</evidence>
<organism evidence="1 2">
    <name type="scientific">Vigna mungo</name>
    <name type="common">Black gram</name>
    <name type="synonym">Phaseolus mungo</name>
    <dbReference type="NCBI Taxonomy" id="3915"/>
    <lineage>
        <taxon>Eukaryota</taxon>
        <taxon>Viridiplantae</taxon>
        <taxon>Streptophyta</taxon>
        <taxon>Embryophyta</taxon>
        <taxon>Tracheophyta</taxon>
        <taxon>Spermatophyta</taxon>
        <taxon>Magnoliopsida</taxon>
        <taxon>eudicotyledons</taxon>
        <taxon>Gunneridae</taxon>
        <taxon>Pentapetalae</taxon>
        <taxon>rosids</taxon>
        <taxon>fabids</taxon>
        <taxon>Fabales</taxon>
        <taxon>Fabaceae</taxon>
        <taxon>Papilionoideae</taxon>
        <taxon>50 kb inversion clade</taxon>
        <taxon>NPAAA clade</taxon>
        <taxon>indigoferoid/millettioid clade</taxon>
        <taxon>Phaseoleae</taxon>
        <taxon>Vigna</taxon>
    </lineage>
</organism>
<gene>
    <name evidence="1" type="ORF">V8G54_036663</name>
</gene>
<dbReference type="Proteomes" id="UP001374535">
    <property type="component" value="Chromosome 11"/>
</dbReference>